<sequence length="50" mass="5958">MYKKRECKVQNEVQIICPFCGLMIELPMCNVVNSEEITCQHCQNKFKFKM</sequence>
<reference evidence="2" key="1">
    <citation type="submission" date="2016-10" db="EMBL/GenBank/DDBJ databases">
        <authorList>
            <person name="Varghese N."/>
            <person name="Submissions S."/>
        </authorList>
    </citation>
    <scope>NUCLEOTIDE SEQUENCE [LARGE SCALE GENOMIC DNA]</scope>
    <source>
        <strain evidence="2">DSM 13327</strain>
    </source>
</reference>
<dbReference type="Proteomes" id="UP000199520">
    <property type="component" value="Unassembled WGS sequence"/>
</dbReference>
<name>A0A1I4LJW8_9FIRM</name>
<gene>
    <name evidence="1" type="ORF">SAMN04490355_102537</name>
</gene>
<dbReference type="AlphaFoldDB" id="A0A1I4LJW8"/>
<dbReference type="STRING" id="1123291.SAMN04490355_102537"/>
<protein>
    <submittedName>
        <fullName evidence="1">Uncharacterized protein</fullName>
    </submittedName>
</protein>
<dbReference type="RefSeq" id="WP_175490558.1">
    <property type="nucleotide sequence ID" value="NZ_FOTS01000025.1"/>
</dbReference>
<organism evidence="1 2">
    <name type="scientific">Pelosinus propionicus DSM 13327</name>
    <dbReference type="NCBI Taxonomy" id="1123291"/>
    <lineage>
        <taxon>Bacteria</taxon>
        <taxon>Bacillati</taxon>
        <taxon>Bacillota</taxon>
        <taxon>Negativicutes</taxon>
        <taxon>Selenomonadales</taxon>
        <taxon>Sporomusaceae</taxon>
        <taxon>Pelosinus</taxon>
    </lineage>
</organism>
<evidence type="ECO:0000313" key="1">
    <source>
        <dbReference type="EMBL" id="SFL91260.1"/>
    </source>
</evidence>
<dbReference type="EMBL" id="FOTS01000025">
    <property type="protein sequence ID" value="SFL91260.1"/>
    <property type="molecule type" value="Genomic_DNA"/>
</dbReference>
<proteinExistence type="predicted"/>
<keyword evidence="2" id="KW-1185">Reference proteome</keyword>
<evidence type="ECO:0000313" key="2">
    <source>
        <dbReference type="Proteomes" id="UP000199520"/>
    </source>
</evidence>
<accession>A0A1I4LJW8</accession>